<dbReference type="SUPFAM" id="SSF103473">
    <property type="entry name" value="MFS general substrate transporter"/>
    <property type="match status" value="1"/>
</dbReference>
<keyword evidence="6 8" id="KW-1133">Transmembrane helix</keyword>
<feature type="transmembrane region" description="Helical" evidence="8">
    <location>
        <begin position="52"/>
        <end position="72"/>
    </location>
</feature>
<keyword evidence="7 8" id="KW-0472">Membrane</keyword>
<dbReference type="PROSITE" id="PS50850">
    <property type="entry name" value="MFS"/>
    <property type="match status" value="1"/>
</dbReference>
<keyword evidence="5 8" id="KW-0812">Transmembrane</keyword>
<dbReference type="PANTHER" id="PTHR23502">
    <property type="entry name" value="MAJOR FACILITATOR SUPERFAMILY"/>
    <property type="match status" value="1"/>
</dbReference>
<feature type="transmembrane region" description="Helical" evidence="8">
    <location>
        <begin position="84"/>
        <end position="106"/>
    </location>
</feature>
<feature type="transmembrane region" description="Helical" evidence="8">
    <location>
        <begin position="351"/>
        <end position="370"/>
    </location>
</feature>
<reference evidence="11" key="1">
    <citation type="submission" date="2016-11" db="EMBL/GenBank/DDBJ databases">
        <authorList>
            <person name="Varghese N."/>
            <person name="Submissions S."/>
        </authorList>
    </citation>
    <scope>NUCLEOTIDE SEQUENCE [LARGE SCALE GENOMIC DNA]</scope>
    <source>
        <strain evidence="11">DSM 12906</strain>
    </source>
</reference>
<dbReference type="InterPro" id="IPR004812">
    <property type="entry name" value="Efflux_drug-R_Bcr/CmlA"/>
</dbReference>
<evidence type="ECO:0000256" key="1">
    <source>
        <dbReference type="ARBA" id="ARBA00004651"/>
    </source>
</evidence>
<feature type="transmembrane region" description="Helical" evidence="8">
    <location>
        <begin position="145"/>
        <end position="166"/>
    </location>
</feature>
<feature type="transmembrane region" description="Helical" evidence="8">
    <location>
        <begin position="319"/>
        <end position="339"/>
    </location>
</feature>
<evidence type="ECO:0000256" key="7">
    <source>
        <dbReference type="ARBA" id="ARBA00023136"/>
    </source>
</evidence>
<feature type="transmembrane region" description="Helical" evidence="8">
    <location>
        <begin position="220"/>
        <end position="240"/>
    </location>
</feature>
<dbReference type="PROSITE" id="PS00216">
    <property type="entry name" value="SUGAR_TRANSPORT_1"/>
    <property type="match status" value="1"/>
</dbReference>
<dbReference type="CDD" id="cd17320">
    <property type="entry name" value="MFS_MdfA_MDR_like"/>
    <property type="match status" value="1"/>
</dbReference>
<keyword evidence="3" id="KW-0813">Transport</keyword>
<evidence type="ECO:0000256" key="2">
    <source>
        <dbReference type="ARBA" id="ARBA00006236"/>
    </source>
</evidence>
<keyword evidence="11" id="KW-1185">Reference proteome</keyword>
<dbReference type="AlphaFoldDB" id="A0A1M6MLI9"/>
<evidence type="ECO:0000256" key="8">
    <source>
        <dbReference type="SAM" id="Phobius"/>
    </source>
</evidence>
<dbReference type="GO" id="GO:0005886">
    <property type="term" value="C:plasma membrane"/>
    <property type="evidence" value="ECO:0007669"/>
    <property type="project" value="UniProtKB-SubCell"/>
</dbReference>
<feature type="transmembrane region" description="Helical" evidence="8">
    <location>
        <begin position="15"/>
        <end position="32"/>
    </location>
</feature>
<feature type="transmembrane region" description="Helical" evidence="8">
    <location>
        <begin position="252"/>
        <end position="274"/>
    </location>
</feature>
<organism evidence="10 11">
    <name type="scientific">Tessaracoccus bendigoensis DSM 12906</name>
    <dbReference type="NCBI Taxonomy" id="1123357"/>
    <lineage>
        <taxon>Bacteria</taxon>
        <taxon>Bacillati</taxon>
        <taxon>Actinomycetota</taxon>
        <taxon>Actinomycetes</taxon>
        <taxon>Propionibacteriales</taxon>
        <taxon>Propionibacteriaceae</taxon>
        <taxon>Tessaracoccus</taxon>
    </lineage>
</organism>
<evidence type="ECO:0000256" key="3">
    <source>
        <dbReference type="ARBA" id="ARBA00022448"/>
    </source>
</evidence>
<protein>
    <submittedName>
        <fullName evidence="10">MFS transporter, DHA1 family, bicyclomycin/chloramphenicol resistance protein</fullName>
    </submittedName>
</protein>
<dbReference type="Gene3D" id="1.20.1720.10">
    <property type="entry name" value="Multidrug resistance protein D"/>
    <property type="match status" value="1"/>
</dbReference>
<dbReference type="EMBL" id="FQZG01000091">
    <property type="protein sequence ID" value="SHJ84319.1"/>
    <property type="molecule type" value="Genomic_DNA"/>
</dbReference>
<evidence type="ECO:0000256" key="6">
    <source>
        <dbReference type="ARBA" id="ARBA00022989"/>
    </source>
</evidence>
<evidence type="ECO:0000256" key="4">
    <source>
        <dbReference type="ARBA" id="ARBA00022475"/>
    </source>
</evidence>
<dbReference type="GO" id="GO:0042910">
    <property type="term" value="F:xenobiotic transmembrane transporter activity"/>
    <property type="evidence" value="ECO:0007669"/>
    <property type="project" value="InterPro"/>
</dbReference>
<dbReference type="PANTHER" id="PTHR23502:SF132">
    <property type="entry name" value="POLYAMINE TRANSPORTER 2-RELATED"/>
    <property type="match status" value="1"/>
</dbReference>
<feature type="domain" description="Major facilitator superfamily (MFS) profile" evidence="9">
    <location>
        <begin position="14"/>
        <end position="404"/>
    </location>
</feature>
<evidence type="ECO:0000313" key="11">
    <source>
        <dbReference type="Proteomes" id="UP000184512"/>
    </source>
</evidence>
<accession>A0A1M6MLI9</accession>
<dbReference type="GO" id="GO:1990961">
    <property type="term" value="P:xenobiotic detoxification by transmembrane export across the plasma membrane"/>
    <property type="evidence" value="ECO:0007669"/>
    <property type="project" value="InterPro"/>
</dbReference>
<gene>
    <name evidence="10" type="ORF">SAMN02745244_03391</name>
</gene>
<dbReference type="NCBIfam" id="TIGR00710">
    <property type="entry name" value="efflux_Bcr_CflA"/>
    <property type="match status" value="1"/>
</dbReference>
<dbReference type="InterPro" id="IPR005829">
    <property type="entry name" value="Sugar_transporter_CS"/>
</dbReference>
<feature type="transmembrane region" description="Helical" evidence="8">
    <location>
        <begin position="376"/>
        <end position="397"/>
    </location>
</feature>
<dbReference type="InterPro" id="IPR036259">
    <property type="entry name" value="MFS_trans_sf"/>
</dbReference>
<feature type="transmembrane region" description="Helical" evidence="8">
    <location>
        <begin position="286"/>
        <end position="307"/>
    </location>
</feature>
<comment type="subcellular location">
    <subcellularLocation>
        <location evidence="1">Cell membrane</location>
        <topology evidence="1">Multi-pass membrane protein</topology>
    </subcellularLocation>
</comment>
<name>A0A1M6MLI9_9ACTN</name>
<sequence length="408" mass="42896">MESDLGRQFSRRRRLAVIITLGLLTGLGPFTIDLYLPAFPVIKQEWSLSDAQVQVTLSATTLGFALGQLIVGPLSDRLGRRWPLVVCSSLHVISSVLVAIAPSVGFLTAMRMLQGIGAAGGAVVAMAMARDLFSGRPLVVMLSRLALISGLAPIIAPIVGSWMVSIMPWRGIFWGLAAYGTLVVLLIVMTTVETRPPEQRTRGGLGALAKSFGVVVRDRVSLGGMLIAAFSFGGLFSYVSSSSVLLQSVYGLTARGFGLVFAICSCGVFIGVQTGSRLAQRYGPQWVLVISTSVMLTASLAVLVINAADIGYVPLVPALFLFTFGFGSSAPCTQLLVLMNHRERSGTASSLLGASSQIVGSMVGPLIGLVPMTSAVPMGTAMLACATLATLALWLVLRPHSMPRTALV</sequence>
<dbReference type="InterPro" id="IPR020846">
    <property type="entry name" value="MFS_dom"/>
</dbReference>
<feature type="transmembrane region" description="Helical" evidence="8">
    <location>
        <begin position="172"/>
        <end position="192"/>
    </location>
</feature>
<proteinExistence type="inferred from homology"/>
<dbReference type="RefSeq" id="WP_073190691.1">
    <property type="nucleotide sequence ID" value="NZ_FQZG01000091.1"/>
</dbReference>
<dbReference type="Proteomes" id="UP000184512">
    <property type="component" value="Unassembled WGS sequence"/>
</dbReference>
<dbReference type="OrthoDB" id="9814303at2"/>
<keyword evidence="4" id="KW-1003">Cell membrane</keyword>
<evidence type="ECO:0000256" key="5">
    <source>
        <dbReference type="ARBA" id="ARBA00022692"/>
    </source>
</evidence>
<feature type="transmembrane region" description="Helical" evidence="8">
    <location>
        <begin position="112"/>
        <end position="133"/>
    </location>
</feature>
<dbReference type="InterPro" id="IPR011701">
    <property type="entry name" value="MFS"/>
</dbReference>
<dbReference type="STRING" id="1123357.SAMN02745244_03391"/>
<evidence type="ECO:0000259" key="9">
    <source>
        <dbReference type="PROSITE" id="PS50850"/>
    </source>
</evidence>
<evidence type="ECO:0000313" key="10">
    <source>
        <dbReference type="EMBL" id="SHJ84319.1"/>
    </source>
</evidence>
<comment type="similarity">
    <text evidence="2">Belongs to the major facilitator superfamily. Bcr/CmlA family.</text>
</comment>
<dbReference type="Pfam" id="PF07690">
    <property type="entry name" value="MFS_1"/>
    <property type="match status" value="1"/>
</dbReference>